<reference evidence="5" key="1">
    <citation type="journal article" date="2020" name="Nature">
        <title>Giant virus diversity and host interactions through global metagenomics.</title>
        <authorList>
            <person name="Schulz F."/>
            <person name="Roux S."/>
            <person name="Paez-Espino D."/>
            <person name="Jungbluth S."/>
            <person name="Walsh D.A."/>
            <person name="Denef V.J."/>
            <person name="McMahon K.D."/>
            <person name="Konstantinidis K.T."/>
            <person name="Eloe-Fadrosh E.A."/>
            <person name="Kyrpides N.C."/>
            <person name="Woyke T."/>
        </authorList>
    </citation>
    <scope>NUCLEOTIDE SEQUENCE</scope>
    <source>
        <strain evidence="5">GVMAG-M-3300024302-11</strain>
    </source>
</reference>
<dbReference type="GO" id="GO:0005634">
    <property type="term" value="C:nucleus"/>
    <property type="evidence" value="ECO:0007669"/>
    <property type="project" value="TreeGrafter"/>
</dbReference>
<dbReference type="GO" id="GO:0006261">
    <property type="term" value="P:DNA-templated DNA replication"/>
    <property type="evidence" value="ECO:0007669"/>
    <property type="project" value="TreeGrafter"/>
</dbReference>
<dbReference type="AlphaFoldDB" id="A0A6C0IUQ9"/>
<dbReference type="InterPro" id="IPR047854">
    <property type="entry name" value="RFC_lid"/>
</dbReference>
<sequence>MDYNLPWVEKYRPRKLSEIVGQDKIITSLTQMFNGGSFPHLLFYGGSGSGKTSTILAILNDYYGTKKKLMVMRLDASDDRGINSVREEIKGFAEKKNYFIKGIKLIILDEADSMTFDAQFALRRIIEKYSSSTRFCLICNYDNKIIPAIKSRCAEFKFNPISQDHIIMKLKNVADSEKLNYDESAFQVLSNIAKGDLRKAINLMQSASSGKDDMKQLNTELCYNIAGYPKPDEIKKITDILLDSSKTLEIASKKFRKYVTDNGYSISIILKEIIEDIIYRISQDLIDPKNYCYILSDLSNLESKVSKSTFGDIYLTMLISIFKR</sequence>
<dbReference type="PANTHER" id="PTHR11669">
    <property type="entry name" value="REPLICATION FACTOR C / DNA POLYMERASE III GAMMA-TAU SUBUNIT"/>
    <property type="match status" value="1"/>
</dbReference>
<evidence type="ECO:0000256" key="3">
    <source>
        <dbReference type="ARBA" id="ARBA00022840"/>
    </source>
</evidence>
<evidence type="ECO:0000259" key="4">
    <source>
        <dbReference type="SMART" id="SM00382"/>
    </source>
</evidence>
<organism evidence="5">
    <name type="scientific">viral metagenome</name>
    <dbReference type="NCBI Taxonomy" id="1070528"/>
    <lineage>
        <taxon>unclassified sequences</taxon>
        <taxon>metagenomes</taxon>
        <taxon>organismal metagenomes</taxon>
    </lineage>
</organism>
<dbReference type="FunFam" id="3.40.50.300:FF:000952">
    <property type="entry name" value="Replication factor C subunit 2"/>
    <property type="match status" value="1"/>
</dbReference>
<dbReference type="InterPro" id="IPR003593">
    <property type="entry name" value="AAA+_ATPase"/>
</dbReference>
<dbReference type="Gene3D" id="3.40.50.300">
    <property type="entry name" value="P-loop containing nucleotide triphosphate hydrolases"/>
    <property type="match status" value="1"/>
</dbReference>
<dbReference type="GO" id="GO:0005663">
    <property type="term" value="C:DNA replication factor C complex"/>
    <property type="evidence" value="ECO:0007669"/>
    <property type="project" value="TreeGrafter"/>
</dbReference>
<evidence type="ECO:0000256" key="1">
    <source>
        <dbReference type="ARBA" id="ARBA00022705"/>
    </source>
</evidence>
<dbReference type="InterPro" id="IPR003959">
    <property type="entry name" value="ATPase_AAA_core"/>
</dbReference>
<dbReference type="PANTHER" id="PTHR11669:SF20">
    <property type="entry name" value="REPLICATION FACTOR C SUBUNIT 4"/>
    <property type="match status" value="1"/>
</dbReference>
<dbReference type="InterPro" id="IPR027417">
    <property type="entry name" value="P-loop_NTPase"/>
</dbReference>
<evidence type="ECO:0000256" key="2">
    <source>
        <dbReference type="ARBA" id="ARBA00022741"/>
    </source>
</evidence>
<dbReference type="GO" id="GO:0003689">
    <property type="term" value="F:DNA clamp loader activity"/>
    <property type="evidence" value="ECO:0007669"/>
    <property type="project" value="TreeGrafter"/>
</dbReference>
<evidence type="ECO:0000313" key="5">
    <source>
        <dbReference type="EMBL" id="QHT96126.1"/>
    </source>
</evidence>
<dbReference type="Pfam" id="PF08542">
    <property type="entry name" value="Rep_fac_C"/>
    <property type="match status" value="1"/>
</dbReference>
<dbReference type="Gene3D" id="1.20.272.10">
    <property type="match status" value="1"/>
</dbReference>
<dbReference type="GO" id="GO:0005524">
    <property type="term" value="F:ATP binding"/>
    <property type="evidence" value="ECO:0007669"/>
    <property type="project" value="UniProtKB-KW"/>
</dbReference>
<keyword evidence="3" id="KW-0067">ATP-binding</keyword>
<dbReference type="GO" id="GO:0006281">
    <property type="term" value="P:DNA repair"/>
    <property type="evidence" value="ECO:0007669"/>
    <property type="project" value="TreeGrafter"/>
</dbReference>
<dbReference type="Pfam" id="PF00004">
    <property type="entry name" value="AAA"/>
    <property type="match status" value="1"/>
</dbReference>
<dbReference type="CDD" id="cd18140">
    <property type="entry name" value="HLD_clamp_RFC"/>
    <property type="match status" value="1"/>
</dbReference>
<dbReference type="Pfam" id="PF21960">
    <property type="entry name" value="RCF1-5-like_lid"/>
    <property type="match status" value="1"/>
</dbReference>
<protein>
    <recommendedName>
        <fullName evidence="4">AAA+ ATPase domain-containing protein</fullName>
    </recommendedName>
</protein>
<dbReference type="EMBL" id="MN740254">
    <property type="protein sequence ID" value="QHT96126.1"/>
    <property type="molecule type" value="Genomic_DNA"/>
</dbReference>
<proteinExistence type="predicted"/>
<dbReference type="Gene3D" id="1.10.8.60">
    <property type="match status" value="1"/>
</dbReference>
<name>A0A6C0IUQ9_9ZZZZ</name>
<dbReference type="SMART" id="SM00382">
    <property type="entry name" value="AAA"/>
    <property type="match status" value="1"/>
</dbReference>
<dbReference type="InterPro" id="IPR050238">
    <property type="entry name" value="DNA_Rep/Repair_Clamp_Loader"/>
</dbReference>
<keyword evidence="2" id="KW-0547">Nucleotide-binding</keyword>
<dbReference type="SUPFAM" id="SSF52540">
    <property type="entry name" value="P-loop containing nucleoside triphosphate hydrolases"/>
    <property type="match status" value="1"/>
</dbReference>
<dbReference type="CDD" id="cd00009">
    <property type="entry name" value="AAA"/>
    <property type="match status" value="1"/>
</dbReference>
<keyword evidence="1" id="KW-0235">DNA replication</keyword>
<dbReference type="InterPro" id="IPR013748">
    <property type="entry name" value="Rep_factorC_C"/>
</dbReference>
<feature type="domain" description="AAA+ ATPase" evidence="4">
    <location>
        <begin position="37"/>
        <end position="172"/>
    </location>
</feature>
<accession>A0A6C0IUQ9</accession>